<dbReference type="EMBL" id="NESQ01000003">
    <property type="protein sequence ID" value="PUU84188.1"/>
    <property type="molecule type" value="Genomic_DNA"/>
</dbReference>
<evidence type="ECO:0000313" key="2">
    <source>
        <dbReference type="Proteomes" id="UP000244722"/>
    </source>
</evidence>
<accession>A0A2T7A8X6</accession>
<proteinExistence type="predicted"/>
<gene>
    <name evidence="1" type="ORF">B9Z19DRAFT_1070797</name>
</gene>
<evidence type="ECO:0000313" key="1">
    <source>
        <dbReference type="EMBL" id="PUU84188.1"/>
    </source>
</evidence>
<keyword evidence="2" id="KW-1185">Reference proteome</keyword>
<reference evidence="1 2" key="1">
    <citation type="submission" date="2017-04" db="EMBL/GenBank/DDBJ databases">
        <title>Draft genome sequence of Tuber borchii Vittad., a whitish edible truffle.</title>
        <authorList>
            <consortium name="DOE Joint Genome Institute"/>
            <person name="Murat C."/>
            <person name="Kuo A."/>
            <person name="Barry K.W."/>
            <person name="Clum A."/>
            <person name="Dockter R.B."/>
            <person name="Fauchery L."/>
            <person name="Iotti M."/>
            <person name="Kohler A."/>
            <person name="Labutti K."/>
            <person name="Lindquist E.A."/>
            <person name="Lipzen A."/>
            <person name="Ohm R.A."/>
            <person name="Wang M."/>
            <person name="Grigoriev I.V."/>
            <person name="Zambonelli A."/>
            <person name="Martin F.M."/>
        </authorList>
    </citation>
    <scope>NUCLEOTIDE SEQUENCE [LARGE SCALE GENOMIC DNA]</scope>
    <source>
        <strain evidence="1 2">Tbo3840</strain>
    </source>
</reference>
<organism evidence="1 2">
    <name type="scientific">Tuber borchii</name>
    <name type="common">White truffle</name>
    <dbReference type="NCBI Taxonomy" id="42251"/>
    <lineage>
        <taxon>Eukaryota</taxon>
        <taxon>Fungi</taxon>
        <taxon>Dikarya</taxon>
        <taxon>Ascomycota</taxon>
        <taxon>Pezizomycotina</taxon>
        <taxon>Pezizomycetes</taxon>
        <taxon>Pezizales</taxon>
        <taxon>Tuberaceae</taxon>
        <taxon>Tuber</taxon>
    </lineage>
</organism>
<dbReference type="Proteomes" id="UP000244722">
    <property type="component" value="Unassembled WGS sequence"/>
</dbReference>
<comment type="caution">
    <text evidence="1">The sequence shown here is derived from an EMBL/GenBank/DDBJ whole genome shotgun (WGS) entry which is preliminary data.</text>
</comment>
<feature type="non-terminal residue" evidence="1">
    <location>
        <position position="81"/>
    </location>
</feature>
<protein>
    <submittedName>
        <fullName evidence="1">Uncharacterized protein</fullName>
    </submittedName>
</protein>
<name>A0A2T7A8X6_TUBBO</name>
<sequence length="81" mass="9039">MRSQSPFTTAFYAIPSVHRQKDVPIQAFPMALQSSLKVLRALSMRSQSPFTTAFYAIPSVHRQKDVPIQAFPMALQSSLKG</sequence>
<dbReference type="AlphaFoldDB" id="A0A2T7A8X6"/>